<dbReference type="Gene3D" id="3.20.20.150">
    <property type="entry name" value="Divalent-metal-dependent TIM barrel enzymes"/>
    <property type="match status" value="1"/>
</dbReference>
<dbReference type="InterPro" id="IPR013022">
    <property type="entry name" value="Xyl_isomerase-like_TIM-brl"/>
</dbReference>
<accession>A0A5C4NC93</accession>
<reference evidence="2 3" key="1">
    <citation type="submission" date="2019-06" db="EMBL/GenBank/DDBJ databases">
        <authorList>
            <person name="Jiang L."/>
        </authorList>
    </citation>
    <scope>NUCLEOTIDE SEQUENCE [LARGE SCALE GENOMIC DNA]</scope>
    <source>
        <strain evidence="2 3">YIM 48858</strain>
    </source>
</reference>
<dbReference type="OrthoDB" id="2274384at2"/>
<evidence type="ECO:0000313" key="3">
    <source>
        <dbReference type="Proteomes" id="UP000305709"/>
    </source>
</evidence>
<dbReference type="PANTHER" id="PTHR12110:SF21">
    <property type="entry name" value="XYLOSE ISOMERASE-LIKE TIM BARREL DOMAIN-CONTAINING PROTEIN"/>
    <property type="match status" value="1"/>
</dbReference>
<sequence>MLPFALNHMTVARMTYAGLLDTAQALGCVGVEVRNDLPQPLFDGLAPEAAGELAREKGLRILALAEVKRFNDWSDAKRDEALALMKTAQACGAEAVALIPRNDNGGMGNGERQANLRVALRELKPMLEDHGLTGLVEPLGFEICALRHKAEAVEAIEALDAVGRFKVVHDTFHHHLAHGGPLFPAHTGIVHISGVVDPALAVSEMGDQHRVLVDGADRLGNVAQIAALEAAGYRGAISFECFAPEVHGLADPVGGLRKSIDFIAAQLAAKAA</sequence>
<comment type="caution">
    <text evidence="2">The sequence shown here is derived from an EMBL/GenBank/DDBJ whole genome shotgun (WGS) entry which is preliminary data.</text>
</comment>
<organism evidence="2 3">
    <name type="scientific">Rubellimicrobium roseum</name>
    <dbReference type="NCBI Taxonomy" id="687525"/>
    <lineage>
        <taxon>Bacteria</taxon>
        <taxon>Pseudomonadati</taxon>
        <taxon>Pseudomonadota</taxon>
        <taxon>Alphaproteobacteria</taxon>
        <taxon>Rhodobacterales</taxon>
        <taxon>Roseobacteraceae</taxon>
        <taxon>Rubellimicrobium</taxon>
    </lineage>
</organism>
<dbReference type="Pfam" id="PF01261">
    <property type="entry name" value="AP_endonuc_2"/>
    <property type="match status" value="1"/>
</dbReference>
<feature type="domain" description="Xylose isomerase-like TIM barrel" evidence="1">
    <location>
        <begin position="21"/>
        <end position="264"/>
    </location>
</feature>
<dbReference type="AlphaFoldDB" id="A0A5C4NC93"/>
<dbReference type="InterPro" id="IPR036237">
    <property type="entry name" value="Xyl_isomerase-like_sf"/>
</dbReference>
<keyword evidence="3" id="KW-1185">Reference proteome</keyword>
<evidence type="ECO:0000259" key="1">
    <source>
        <dbReference type="Pfam" id="PF01261"/>
    </source>
</evidence>
<dbReference type="PANTHER" id="PTHR12110">
    <property type="entry name" value="HYDROXYPYRUVATE ISOMERASE"/>
    <property type="match status" value="1"/>
</dbReference>
<dbReference type="InterPro" id="IPR050312">
    <property type="entry name" value="IolE/XylAMocC-like"/>
</dbReference>
<proteinExistence type="predicted"/>
<evidence type="ECO:0000313" key="2">
    <source>
        <dbReference type="EMBL" id="TNC69141.1"/>
    </source>
</evidence>
<dbReference type="PIRSF" id="PIRSF036778">
    <property type="entry name" value="UCP036778"/>
    <property type="match status" value="1"/>
</dbReference>
<dbReference type="Proteomes" id="UP000305709">
    <property type="component" value="Unassembled WGS sequence"/>
</dbReference>
<dbReference type="EMBL" id="VDFV01000022">
    <property type="protein sequence ID" value="TNC69141.1"/>
    <property type="molecule type" value="Genomic_DNA"/>
</dbReference>
<gene>
    <name evidence="2" type="ORF">FHG71_14140</name>
</gene>
<dbReference type="SUPFAM" id="SSF51658">
    <property type="entry name" value="Xylose isomerase-like"/>
    <property type="match status" value="1"/>
</dbReference>
<dbReference type="RefSeq" id="WP_139082340.1">
    <property type="nucleotide sequence ID" value="NZ_VDFV01000022.1"/>
</dbReference>
<protein>
    <submittedName>
        <fullName evidence="2">TIM barrel protein</fullName>
    </submittedName>
</protein>
<name>A0A5C4NC93_9RHOB</name>
<dbReference type="InterPro" id="IPR014621">
    <property type="entry name" value="UCP036778_sugar_epimerase"/>
</dbReference>